<gene>
    <name evidence="1" type="ORF">PDJAM_G00125370</name>
</gene>
<protein>
    <submittedName>
        <fullName evidence="1">Uncharacterized protein</fullName>
    </submittedName>
</protein>
<organism evidence="1 2">
    <name type="scientific">Pangasius djambal</name>
    <dbReference type="NCBI Taxonomy" id="1691987"/>
    <lineage>
        <taxon>Eukaryota</taxon>
        <taxon>Metazoa</taxon>
        <taxon>Chordata</taxon>
        <taxon>Craniata</taxon>
        <taxon>Vertebrata</taxon>
        <taxon>Euteleostomi</taxon>
        <taxon>Actinopterygii</taxon>
        <taxon>Neopterygii</taxon>
        <taxon>Teleostei</taxon>
        <taxon>Ostariophysi</taxon>
        <taxon>Siluriformes</taxon>
        <taxon>Pangasiidae</taxon>
        <taxon>Pangasius</taxon>
    </lineage>
</organism>
<proteinExistence type="predicted"/>
<comment type="caution">
    <text evidence="1">The sequence shown here is derived from an EMBL/GenBank/DDBJ whole genome shotgun (WGS) entry which is preliminary data.</text>
</comment>
<dbReference type="EMBL" id="CM040995">
    <property type="protein sequence ID" value="MCJ8745011.1"/>
    <property type="molecule type" value="Genomic_DNA"/>
</dbReference>
<dbReference type="Proteomes" id="UP000830395">
    <property type="component" value="Chromosome 21"/>
</dbReference>
<keyword evidence="2" id="KW-1185">Reference proteome</keyword>
<name>A0ACC5ZAC2_9TELE</name>
<evidence type="ECO:0000313" key="1">
    <source>
        <dbReference type="EMBL" id="MCJ8745011.1"/>
    </source>
</evidence>
<evidence type="ECO:0000313" key="2">
    <source>
        <dbReference type="Proteomes" id="UP000830395"/>
    </source>
</evidence>
<accession>A0ACC5ZAC2</accession>
<sequence>MHTGPWAVPSIGLLFILLSEFGLMKTLPKLTLCAIIQLVLGLPFLLVNPVGYMSRAFDLGRQFLFKWTVNWRFLPEYIFLSRYFHLALLFAHLTTLACFALRRWKRSGSSVWALLKDPSERKPMTQKLSADHSHRSFSSCSLPTSSACASAARCTTSSMFGISTLCPTCCGAVG</sequence>
<reference evidence="1" key="1">
    <citation type="submission" date="2020-02" db="EMBL/GenBank/DDBJ databases">
        <title>Genome sequencing of the panga catfish, Pangasius djambal.</title>
        <authorList>
            <person name="Wen M."/>
            <person name="Zahm M."/>
            <person name="Roques C."/>
            <person name="Cabau C."/>
            <person name="Klopp C."/>
            <person name="Donnadieu C."/>
            <person name="Jouanno E."/>
            <person name="Avarre J.-C."/>
            <person name="Campet M."/>
            <person name="Ha T."/>
            <person name="Dugue R."/>
            <person name="Lampietro C."/>
            <person name="Louis A."/>
            <person name="Herpin A."/>
            <person name="Echchiki A."/>
            <person name="Berthelot C."/>
            <person name="Parey E."/>
            <person name="Roest-Crollius H."/>
            <person name="Braasch I."/>
            <person name="Postlethwait J.H."/>
            <person name="Bobe J."/>
            <person name="Montfort J."/>
            <person name="Bouchez O."/>
            <person name="Begum T."/>
            <person name="Schartl M."/>
            <person name="Gustiano R."/>
            <person name="Guiguen Y."/>
        </authorList>
    </citation>
    <scope>NUCLEOTIDE SEQUENCE</scope>
    <source>
        <strain evidence="1">Pdj_M5554</strain>
    </source>
</reference>